<organism evidence="2 3">
    <name type="scientific">Pedobacter panaciterrae</name>
    <dbReference type="NCBI Taxonomy" id="363849"/>
    <lineage>
        <taxon>Bacteria</taxon>
        <taxon>Pseudomonadati</taxon>
        <taxon>Bacteroidota</taxon>
        <taxon>Sphingobacteriia</taxon>
        <taxon>Sphingobacteriales</taxon>
        <taxon>Sphingobacteriaceae</taxon>
        <taxon>Pedobacter</taxon>
    </lineage>
</organism>
<evidence type="ECO:0000313" key="2">
    <source>
        <dbReference type="EMBL" id="MEJ2903234.1"/>
    </source>
</evidence>
<keyword evidence="3" id="KW-1185">Reference proteome</keyword>
<evidence type="ECO:0000313" key="3">
    <source>
        <dbReference type="Proteomes" id="UP001378956"/>
    </source>
</evidence>
<feature type="chain" id="PRO_5047417291" evidence="1">
    <location>
        <begin position="24"/>
        <end position="488"/>
    </location>
</feature>
<dbReference type="SUPFAM" id="SSF69360">
    <property type="entry name" value="Cell wall binding repeat"/>
    <property type="match status" value="1"/>
</dbReference>
<evidence type="ECO:0000256" key="1">
    <source>
        <dbReference type="SAM" id="SignalP"/>
    </source>
</evidence>
<dbReference type="InterPro" id="IPR032774">
    <property type="entry name" value="WG_beta_rep"/>
</dbReference>
<dbReference type="PANTHER" id="PTHR37841">
    <property type="entry name" value="GLR2918 PROTEIN"/>
    <property type="match status" value="1"/>
</dbReference>
<dbReference type="EMBL" id="JBBEUB010000003">
    <property type="protein sequence ID" value="MEJ2903234.1"/>
    <property type="molecule type" value="Genomic_DNA"/>
</dbReference>
<dbReference type="RefSeq" id="WP_172659799.1">
    <property type="nucleotide sequence ID" value="NZ_CBFGNQ010000001.1"/>
</dbReference>
<dbReference type="Pfam" id="PF14903">
    <property type="entry name" value="WG_beta_rep"/>
    <property type="match status" value="6"/>
</dbReference>
<protein>
    <submittedName>
        <fullName evidence="2">WG repeat-containing protein</fullName>
    </submittedName>
</protein>
<name>A0ABU8NMU1_9SPHI</name>
<keyword evidence="1" id="KW-0732">Signal</keyword>
<comment type="caution">
    <text evidence="2">The sequence shown here is derived from an EMBL/GenBank/DDBJ whole genome shotgun (WGS) entry which is preliminary data.</text>
</comment>
<reference evidence="2 3" key="1">
    <citation type="submission" date="2024-03" db="EMBL/GenBank/DDBJ databases">
        <title>Sequence of Lycoming College Course Isolates.</title>
        <authorList>
            <person name="Plotts O."/>
            <person name="Newman J."/>
        </authorList>
    </citation>
    <scope>NUCLEOTIDE SEQUENCE [LARGE SCALE GENOMIC DNA]</scope>
    <source>
        <strain evidence="2 3">CJB-3</strain>
    </source>
</reference>
<proteinExistence type="predicted"/>
<gene>
    <name evidence="2" type="ORF">WAE58_12400</name>
</gene>
<accession>A0ABU8NMU1</accession>
<feature type="signal peptide" evidence="1">
    <location>
        <begin position="1"/>
        <end position="23"/>
    </location>
</feature>
<sequence length="488" mass="53849">MLSNYAKFLLLLLLTACFSFAYAQKEKKYMAQVRLNGKCGFIDVSGNEVVPLVYDDAGLWNNNLVPVNIGKYIPKSYPVVEMSTAQSKNVNVEVVDNSEKAGKWGFCNAAGKLVIPVQFTNVSFFNEGMAGVEVNDKWGFINTSGKMVVEAVYDTVGYFSQGLAVVAKNGSYGYVNLKGEEVIKLQYLGAEAFEKGLAKVFEKYDSKNGDKKSIGRLINLQGKIVTDAKYDIESNFTNGLASFSFAEANAEDSFTYGLITTTGQVVAPPTYKEISAFSNGLALVMVYKIHEFYNEYVPHYGYIDAKGKEVVKPTLAKGVDFSYGMAPVARFDSKDDGQSEYALINTKGEHLLDFNWSSLDILDSKHLLASSIKNPYEKVIIDTKGKQILALGDNGFASLGNGLFFVKNVDYEPTAFIGLDKKPLIDLSKNKKTRFISYQHGLLRFGDLDGDYSEVSAIKLGLMDLKGTVVVKPKYNEIFDFEATDNSL</sequence>
<dbReference type="PANTHER" id="PTHR37841:SF1">
    <property type="entry name" value="DUF3298 DOMAIN-CONTAINING PROTEIN"/>
    <property type="match status" value="1"/>
</dbReference>
<dbReference type="Proteomes" id="UP001378956">
    <property type="component" value="Unassembled WGS sequence"/>
</dbReference>